<evidence type="ECO:0000256" key="1">
    <source>
        <dbReference type="ARBA" id="ARBA00023015"/>
    </source>
</evidence>
<dbReference type="InterPro" id="IPR018062">
    <property type="entry name" value="HTH_AraC-typ_CS"/>
</dbReference>
<gene>
    <name evidence="5" type="ORF">MNBD_BACTEROID02-723</name>
</gene>
<keyword evidence="1" id="KW-0805">Transcription regulation</keyword>
<dbReference type="SMART" id="SM00342">
    <property type="entry name" value="HTH_ARAC"/>
    <property type="match status" value="1"/>
</dbReference>
<name>A0A3B0QL06_9ZZZZ</name>
<accession>A0A3B0QL06</accession>
<feature type="domain" description="HTH araC/xylS-type" evidence="4">
    <location>
        <begin position="61"/>
        <end position="160"/>
    </location>
</feature>
<dbReference type="AlphaFoldDB" id="A0A3B0QL06"/>
<dbReference type="SUPFAM" id="SSF46689">
    <property type="entry name" value="Homeodomain-like"/>
    <property type="match status" value="1"/>
</dbReference>
<dbReference type="GO" id="GO:0043565">
    <property type="term" value="F:sequence-specific DNA binding"/>
    <property type="evidence" value="ECO:0007669"/>
    <property type="project" value="InterPro"/>
</dbReference>
<dbReference type="Gene3D" id="1.10.10.60">
    <property type="entry name" value="Homeodomain-like"/>
    <property type="match status" value="1"/>
</dbReference>
<dbReference type="Pfam" id="PF12833">
    <property type="entry name" value="HTH_18"/>
    <property type="match status" value="1"/>
</dbReference>
<dbReference type="PANTHER" id="PTHR43280:SF2">
    <property type="entry name" value="HTH-TYPE TRANSCRIPTIONAL REGULATOR EXSA"/>
    <property type="match status" value="1"/>
</dbReference>
<dbReference type="InterPro" id="IPR009057">
    <property type="entry name" value="Homeodomain-like_sf"/>
</dbReference>
<proteinExistence type="predicted"/>
<keyword evidence="3" id="KW-0804">Transcription</keyword>
<dbReference type="InterPro" id="IPR020449">
    <property type="entry name" value="Tscrpt_reg_AraC-type_HTH"/>
</dbReference>
<dbReference type="EMBL" id="UOEB01000006">
    <property type="protein sequence ID" value="VAV82480.1"/>
    <property type="molecule type" value="Genomic_DNA"/>
</dbReference>
<organism evidence="5">
    <name type="scientific">hydrothermal vent metagenome</name>
    <dbReference type="NCBI Taxonomy" id="652676"/>
    <lineage>
        <taxon>unclassified sequences</taxon>
        <taxon>metagenomes</taxon>
        <taxon>ecological metagenomes</taxon>
    </lineage>
</organism>
<dbReference type="InterPro" id="IPR018060">
    <property type="entry name" value="HTH_AraC"/>
</dbReference>
<dbReference type="PRINTS" id="PR00032">
    <property type="entry name" value="HTHARAC"/>
</dbReference>
<evidence type="ECO:0000256" key="2">
    <source>
        <dbReference type="ARBA" id="ARBA00023125"/>
    </source>
</evidence>
<evidence type="ECO:0000313" key="5">
    <source>
        <dbReference type="EMBL" id="VAV82480.1"/>
    </source>
</evidence>
<reference evidence="5" key="1">
    <citation type="submission" date="2018-06" db="EMBL/GenBank/DDBJ databases">
        <authorList>
            <person name="Zhirakovskaya E."/>
        </authorList>
    </citation>
    <scope>NUCLEOTIDE SEQUENCE</scope>
</reference>
<keyword evidence="2" id="KW-0238">DNA-binding</keyword>
<evidence type="ECO:0000259" key="4">
    <source>
        <dbReference type="PROSITE" id="PS01124"/>
    </source>
</evidence>
<dbReference type="GO" id="GO:0003700">
    <property type="term" value="F:DNA-binding transcription factor activity"/>
    <property type="evidence" value="ECO:0007669"/>
    <property type="project" value="InterPro"/>
</dbReference>
<dbReference type="PROSITE" id="PS01124">
    <property type="entry name" value="HTH_ARAC_FAMILY_2"/>
    <property type="match status" value="1"/>
</dbReference>
<sequence>MAQLSTKKEAELLATRMCEVVKDQIVITSEIKKYYETENRNTFINKEHIRTLNLSEEQFLITLMDFVETVWNDSNFSIDKLSKPLKYSTSQVYRKIIALTGNPPSVFIKNFRLNRALNLIHKHKGNIADIARQTGFKSATYFSKCFKDKFGVTPKTYSKQHAI</sequence>
<evidence type="ECO:0000256" key="3">
    <source>
        <dbReference type="ARBA" id="ARBA00023163"/>
    </source>
</evidence>
<dbReference type="PROSITE" id="PS00041">
    <property type="entry name" value="HTH_ARAC_FAMILY_1"/>
    <property type="match status" value="1"/>
</dbReference>
<dbReference type="PANTHER" id="PTHR43280">
    <property type="entry name" value="ARAC-FAMILY TRANSCRIPTIONAL REGULATOR"/>
    <property type="match status" value="1"/>
</dbReference>
<protein>
    <recommendedName>
        <fullName evidence="4">HTH araC/xylS-type domain-containing protein</fullName>
    </recommendedName>
</protein>